<gene>
    <name evidence="2" type="ORF">ABB37_02070</name>
</gene>
<dbReference type="EMBL" id="LGTL01000003">
    <property type="protein sequence ID" value="KPA83882.1"/>
    <property type="molecule type" value="Genomic_DNA"/>
</dbReference>
<name>A0A0N0DYD9_LEPPY</name>
<feature type="coiled-coil region" evidence="1">
    <location>
        <begin position="177"/>
        <end position="204"/>
    </location>
</feature>
<reference evidence="2 3" key="1">
    <citation type="submission" date="2015-07" db="EMBL/GenBank/DDBJ databases">
        <title>High-quality genome of monoxenous trypanosomatid Leptomonas pyrrhocoris.</title>
        <authorList>
            <person name="Flegontov P."/>
            <person name="Butenko A."/>
            <person name="Firsov S."/>
            <person name="Vlcek C."/>
            <person name="Logacheva M.D."/>
            <person name="Field M."/>
            <person name="Filatov D."/>
            <person name="Flegontova O."/>
            <person name="Gerasimov E."/>
            <person name="Jackson A.P."/>
            <person name="Kelly S."/>
            <person name="Opperdoes F."/>
            <person name="O'Reilly A."/>
            <person name="Votypka J."/>
            <person name="Yurchenko V."/>
            <person name="Lukes J."/>
        </authorList>
    </citation>
    <scope>NUCLEOTIDE SEQUENCE [LARGE SCALE GENOMIC DNA]</scope>
    <source>
        <strain evidence="2">H10</strain>
    </source>
</reference>
<sequence length="450" mass="50928">MNDLLKMTQRKTIARRQKIDLFVLSVAHEKEIHYLSGHSPSSSEEVSKLLRENGEEEVMEEECLCRYEAFVTSKRSFFSDTGTDLDNAATLLFESMFEGAERDDLESGRGELLTSTRFSYNELHEFCLLCDAAARLHRLTTMEVMAHKLTSSLGEDKSLLAEKEKLDAHGALLNKAIVENENQLSTITARLRRVRRELAVLEVENEAGAAREEVTPVVTNFQEDRSAVAAAKKAVETIQGTTANWMRRKQEADSTKTALRDKADGVTDRITACKQAVISIALSTEEIARRTDELREKCVGLSRDLDLKERYRLQQIRLLEKSEASYQELKSKVSRLADDDNAKTAQLNNAEFDRREICLRIDSAKQNSLSVKTVNARLKELLEEVQSERELLEDKIQYLGGLVPDQTNLKRLMGHCAKKLDCAHISQATGNYLDFVQKARASQRARLNKI</sequence>
<dbReference type="AlphaFoldDB" id="A0A0N0DYD9"/>
<comment type="caution">
    <text evidence="2">The sequence shown here is derived from an EMBL/GenBank/DDBJ whole genome shotgun (WGS) entry which is preliminary data.</text>
</comment>
<dbReference type="OMA" id="WRTVVCL"/>
<keyword evidence="3" id="KW-1185">Reference proteome</keyword>
<protein>
    <submittedName>
        <fullName evidence="2">Uncharacterized protein</fullName>
    </submittedName>
</protein>
<keyword evidence="1" id="KW-0175">Coiled coil</keyword>
<dbReference type="RefSeq" id="XP_015662321.1">
    <property type="nucleotide sequence ID" value="XM_015798843.1"/>
</dbReference>
<evidence type="ECO:0000313" key="3">
    <source>
        <dbReference type="Proteomes" id="UP000037923"/>
    </source>
</evidence>
<proteinExistence type="predicted"/>
<dbReference type="VEuPathDB" id="TriTrypDB:LpyrH10_03_2210"/>
<dbReference type="OrthoDB" id="10470842at2759"/>
<organism evidence="2 3">
    <name type="scientific">Leptomonas pyrrhocoris</name>
    <name type="common">Firebug parasite</name>
    <dbReference type="NCBI Taxonomy" id="157538"/>
    <lineage>
        <taxon>Eukaryota</taxon>
        <taxon>Discoba</taxon>
        <taxon>Euglenozoa</taxon>
        <taxon>Kinetoplastea</taxon>
        <taxon>Metakinetoplastina</taxon>
        <taxon>Trypanosomatida</taxon>
        <taxon>Trypanosomatidae</taxon>
        <taxon>Leishmaniinae</taxon>
        <taxon>Leptomonas</taxon>
    </lineage>
</organism>
<evidence type="ECO:0000256" key="1">
    <source>
        <dbReference type="SAM" id="Coils"/>
    </source>
</evidence>
<evidence type="ECO:0000313" key="2">
    <source>
        <dbReference type="EMBL" id="KPA83882.1"/>
    </source>
</evidence>
<accession>A0A0N0DYD9</accession>
<dbReference type="Proteomes" id="UP000037923">
    <property type="component" value="Unassembled WGS sequence"/>
</dbReference>
<dbReference type="GeneID" id="26902365"/>